<feature type="compositionally biased region" description="Basic residues" evidence="1">
    <location>
        <begin position="197"/>
        <end position="206"/>
    </location>
</feature>
<evidence type="ECO:0000256" key="1">
    <source>
        <dbReference type="SAM" id="MobiDB-lite"/>
    </source>
</evidence>
<feature type="region of interest" description="Disordered" evidence="1">
    <location>
        <begin position="197"/>
        <end position="276"/>
    </location>
</feature>
<reference evidence="2" key="1">
    <citation type="submission" date="2022-11" db="EMBL/GenBank/DDBJ databases">
        <authorList>
            <person name="Scott C."/>
            <person name="Bruce N."/>
        </authorList>
    </citation>
    <scope>NUCLEOTIDE SEQUENCE</scope>
</reference>
<accession>A0A9P1H511</accession>
<name>A0A9P1H511_9PEZI</name>
<gene>
    <name evidence="2" type="ORF">PPNO1_LOCUS5385</name>
</gene>
<protein>
    <submittedName>
        <fullName evidence="2">Uncharacterized protein</fullName>
    </submittedName>
</protein>
<evidence type="ECO:0000313" key="3">
    <source>
        <dbReference type="Proteomes" id="UP000838763"/>
    </source>
</evidence>
<keyword evidence="3" id="KW-1185">Reference proteome</keyword>
<evidence type="ECO:0000313" key="2">
    <source>
        <dbReference type="EMBL" id="CAI4215678.1"/>
    </source>
</evidence>
<organism evidence="2 3">
    <name type="scientific">Parascedosporium putredinis</name>
    <dbReference type="NCBI Taxonomy" id="1442378"/>
    <lineage>
        <taxon>Eukaryota</taxon>
        <taxon>Fungi</taxon>
        <taxon>Dikarya</taxon>
        <taxon>Ascomycota</taxon>
        <taxon>Pezizomycotina</taxon>
        <taxon>Sordariomycetes</taxon>
        <taxon>Hypocreomycetidae</taxon>
        <taxon>Microascales</taxon>
        <taxon>Microascaceae</taxon>
        <taxon>Parascedosporium</taxon>
    </lineage>
</organism>
<feature type="compositionally biased region" description="Polar residues" evidence="1">
    <location>
        <begin position="233"/>
        <end position="243"/>
    </location>
</feature>
<comment type="caution">
    <text evidence="2">The sequence shown here is derived from an EMBL/GenBank/DDBJ whole genome shotgun (WGS) entry which is preliminary data.</text>
</comment>
<dbReference type="EMBL" id="CALLCH030000012">
    <property type="protein sequence ID" value="CAI4215678.1"/>
    <property type="molecule type" value="Genomic_DNA"/>
</dbReference>
<dbReference type="Proteomes" id="UP000838763">
    <property type="component" value="Unassembled WGS sequence"/>
</dbReference>
<dbReference type="AlphaFoldDB" id="A0A9P1H511"/>
<sequence length="276" mass="29392">MHVLHPAQLPGCNVDVANQAECDQCMEFRAMNHPMNVDHSCEVAGFGAMVRRRVPNLLVDFSTQELWQCVHCAGEGRVCDADRQLSVKCATCTTLGRDCTVQGSPSLGPRLFSDAGHRGYRIMCRARGLVLLMVEDPRPTGLAPQLGSLLTNATIQLEFKDYFNLTLPYPDLLPRLDANGQIIPGIPAAPATLRASWARKGRKRVQGRLPDGNPQPGRGRPGAGGAPAKPARSSDSTASTGCGPTTRPPLSALRDPIGSSSSNLPPRPGARRGGGS</sequence>
<proteinExistence type="predicted"/>